<organism evidence="1 2">
    <name type="scientific">Streptosporangium subroseum</name>
    <dbReference type="NCBI Taxonomy" id="106412"/>
    <lineage>
        <taxon>Bacteria</taxon>
        <taxon>Bacillati</taxon>
        <taxon>Actinomycetota</taxon>
        <taxon>Actinomycetes</taxon>
        <taxon>Streptosporangiales</taxon>
        <taxon>Streptosporangiaceae</taxon>
        <taxon>Streptosporangium</taxon>
    </lineage>
</organism>
<evidence type="ECO:0000313" key="1">
    <source>
        <dbReference type="EMBL" id="SNS38317.1"/>
    </source>
</evidence>
<accession>A0A239E136</accession>
<protein>
    <submittedName>
        <fullName evidence="1">Uncharacterized protein</fullName>
    </submittedName>
</protein>
<dbReference type="OrthoDB" id="9992756at2"/>
<keyword evidence="2" id="KW-1185">Reference proteome</keyword>
<dbReference type="Proteomes" id="UP000198282">
    <property type="component" value="Unassembled WGS sequence"/>
</dbReference>
<dbReference type="AlphaFoldDB" id="A0A239E136"/>
<proteinExistence type="predicted"/>
<dbReference type="EMBL" id="FZOD01000008">
    <property type="protein sequence ID" value="SNS38317.1"/>
    <property type="molecule type" value="Genomic_DNA"/>
</dbReference>
<gene>
    <name evidence="1" type="ORF">SAMN05216276_1008170</name>
</gene>
<dbReference type="RefSeq" id="WP_089207162.1">
    <property type="nucleotide sequence ID" value="NZ_FZOD01000008.1"/>
</dbReference>
<reference evidence="1 2" key="1">
    <citation type="submission" date="2017-06" db="EMBL/GenBank/DDBJ databases">
        <authorList>
            <person name="Kim H.J."/>
            <person name="Triplett B.A."/>
        </authorList>
    </citation>
    <scope>NUCLEOTIDE SEQUENCE [LARGE SCALE GENOMIC DNA]</scope>
    <source>
        <strain evidence="1 2">CGMCC 4.2132</strain>
    </source>
</reference>
<name>A0A239E136_9ACTN</name>
<evidence type="ECO:0000313" key="2">
    <source>
        <dbReference type="Proteomes" id="UP000198282"/>
    </source>
</evidence>
<sequence length="84" mass="9548">MIDFEYGAYPHRDGLAMVAGGGDANGVTIRRREQVASTVWETHEAYAVFGKRVQLVGTADDKWSAYALIERWYADQDNYYPAWV</sequence>